<protein>
    <recommendedName>
        <fullName evidence="5">Glycosyltransferase RgtA/B/C/D-like domain-containing protein</fullName>
    </recommendedName>
</protein>
<dbReference type="GO" id="GO:0035269">
    <property type="term" value="P:protein O-linked glycosylation via mannose"/>
    <property type="evidence" value="ECO:0007669"/>
    <property type="project" value="TreeGrafter"/>
</dbReference>
<dbReference type="AlphaFoldDB" id="A0A382GYZ3"/>
<proteinExistence type="predicted"/>
<dbReference type="PANTHER" id="PTHR44227:SF3">
    <property type="entry name" value="PROTEIN O-MANNOSYL-TRANSFERASE TMTC4"/>
    <property type="match status" value="1"/>
</dbReference>
<dbReference type="GO" id="GO:0000030">
    <property type="term" value="F:mannosyltransferase activity"/>
    <property type="evidence" value="ECO:0007669"/>
    <property type="project" value="TreeGrafter"/>
</dbReference>
<evidence type="ECO:0000256" key="3">
    <source>
        <dbReference type="SAM" id="Phobius"/>
    </source>
</evidence>
<keyword evidence="3" id="KW-1133">Transmembrane helix</keyword>
<keyword evidence="1" id="KW-0677">Repeat</keyword>
<evidence type="ECO:0000256" key="1">
    <source>
        <dbReference type="ARBA" id="ARBA00022737"/>
    </source>
</evidence>
<evidence type="ECO:0008006" key="5">
    <source>
        <dbReference type="Google" id="ProtNLM"/>
    </source>
</evidence>
<organism evidence="4">
    <name type="scientific">marine metagenome</name>
    <dbReference type="NCBI Taxonomy" id="408172"/>
    <lineage>
        <taxon>unclassified sequences</taxon>
        <taxon>metagenomes</taxon>
        <taxon>ecological metagenomes</taxon>
    </lineage>
</organism>
<dbReference type="InterPro" id="IPR052346">
    <property type="entry name" value="O-mannosyl-transferase_TMTC"/>
</dbReference>
<dbReference type="PANTHER" id="PTHR44227">
    <property type="match status" value="1"/>
</dbReference>
<dbReference type="GO" id="GO:0030968">
    <property type="term" value="P:endoplasmic reticulum unfolded protein response"/>
    <property type="evidence" value="ECO:0007669"/>
    <property type="project" value="TreeGrafter"/>
</dbReference>
<feature type="transmembrane region" description="Helical" evidence="3">
    <location>
        <begin position="12"/>
        <end position="34"/>
    </location>
</feature>
<feature type="transmembrane region" description="Helical" evidence="3">
    <location>
        <begin position="142"/>
        <end position="162"/>
    </location>
</feature>
<keyword evidence="3" id="KW-0812">Transmembrane</keyword>
<keyword evidence="3" id="KW-0472">Membrane</keyword>
<evidence type="ECO:0000313" key="4">
    <source>
        <dbReference type="EMBL" id="SVB80065.1"/>
    </source>
</evidence>
<gene>
    <name evidence="4" type="ORF">METZ01_LOCUS232919</name>
</gene>
<dbReference type="EMBL" id="UINC01058139">
    <property type="protein sequence ID" value="SVB80065.1"/>
    <property type="molecule type" value="Genomic_DNA"/>
</dbReference>
<feature type="transmembrane region" description="Helical" evidence="3">
    <location>
        <begin position="185"/>
        <end position="212"/>
    </location>
</feature>
<keyword evidence="2" id="KW-0802">TPR repeat</keyword>
<feature type="transmembrane region" description="Helical" evidence="3">
    <location>
        <begin position="100"/>
        <end position="121"/>
    </location>
</feature>
<reference evidence="4" key="1">
    <citation type="submission" date="2018-05" db="EMBL/GenBank/DDBJ databases">
        <authorList>
            <person name="Lanie J.A."/>
            <person name="Ng W.-L."/>
            <person name="Kazmierczak K.M."/>
            <person name="Andrzejewski T.M."/>
            <person name="Davidsen T.M."/>
            <person name="Wayne K.J."/>
            <person name="Tettelin H."/>
            <person name="Glass J.I."/>
            <person name="Rusch D."/>
            <person name="Podicherti R."/>
            <person name="Tsui H.-C.T."/>
            <person name="Winkler M.E."/>
        </authorList>
    </citation>
    <scope>NUCLEOTIDE SEQUENCE</scope>
</reference>
<evidence type="ECO:0000256" key="2">
    <source>
        <dbReference type="ARBA" id="ARBA00022803"/>
    </source>
</evidence>
<feature type="non-terminal residue" evidence="4">
    <location>
        <position position="314"/>
    </location>
</feature>
<accession>A0A382GYZ3</accession>
<name>A0A382GYZ3_9ZZZZ</name>
<sequence>MEKLMNRSGFDLSSLKALLVGGLLFLLLGIGVYYNTFDHEFHLDSTWGLKENHAVRGLSNITSYFKDPFTLTSLRANADYRPILQITYALNYAISEYNMWSWHLTQILLHVLNALFIVLLARKFLPYLIDSNNTKWQQAIPWIIGLLFLLHPTASGVVNYHWARSYLLTTTFALPCILLWTNGRVYWAGLFFALAMFTKVEAISILGVLLLWDIFMMNQSMNSSKGSSSNFIIDVIKCLNYKTLKRFSVILPITLVYFIIRNAVVPDFIAESRQDADVGPYHYMITQISAWWHYIGNWWAPVNLIADDLSFPVY</sequence>
<dbReference type="GO" id="GO:0005783">
    <property type="term" value="C:endoplasmic reticulum"/>
    <property type="evidence" value="ECO:0007669"/>
    <property type="project" value="TreeGrafter"/>
</dbReference>